<gene>
    <name evidence="1" type="ORF">CEXT_548241</name>
</gene>
<evidence type="ECO:0008006" key="3">
    <source>
        <dbReference type="Google" id="ProtNLM"/>
    </source>
</evidence>
<keyword evidence="2" id="KW-1185">Reference proteome</keyword>
<organism evidence="1 2">
    <name type="scientific">Caerostris extrusa</name>
    <name type="common">Bark spider</name>
    <name type="synonym">Caerostris bankana</name>
    <dbReference type="NCBI Taxonomy" id="172846"/>
    <lineage>
        <taxon>Eukaryota</taxon>
        <taxon>Metazoa</taxon>
        <taxon>Ecdysozoa</taxon>
        <taxon>Arthropoda</taxon>
        <taxon>Chelicerata</taxon>
        <taxon>Arachnida</taxon>
        <taxon>Araneae</taxon>
        <taxon>Araneomorphae</taxon>
        <taxon>Entelegynae</taxon>
        <taxon>Araneoidea</taxon>
        <taxon>Araneidae</taxon>
        <taxon>Caerostris</taxon>
    </lineage>
</organism>
<name>A0AAV4P8A3_CAEEX</name>
<dbReference type="EMBL" id="BPLR01004221">
    <property type="protein sequence ID" value="GIX93271.1"/>
    <property type="molecule type" value="Genomic_DNA"/>
</dbReference>
<protein>
    <recommendedName>
        <fullName evidence="3">Transposase</fullName>
    </recommendedName>
</protein>
<evidence type="ECO:0000313" key="2">
    <source>
        <dbReference type="Proteomes" id="UP001054945"/>
    </source>
</evidence>
<dbReference type="AlphaFoldDB" id="A0AAV4P8A3"/>
<reference evidence="1 2" key="1">
    <citation type="submission" date="2021-06" db="EMBL/GenBank/DDBJ databases">
        <title>Caerostris extrusa draft genome.</title>
        <authorList>
            <person name="Kono N."/>
            <person name="Arakawa K."/>
        </authorList>
    </citation>
    <scope>NUCLEOTIDE SEQUENCE [LARGE SCALE GENOMIC DNA]</scope>
</reference>
<accession>A0AAV4P8A3</accession>
<evidence type="ECO:0000313" key="1">
    <source>
        <dbReference type="EMBL" id="GIX93271.1"/>
    </source>
</evidence>
<sequence length="74" mass="8693">MQGKVKKCPEIGTQMCHELEMKATDYEKHWTFRLKLLARMEIVNHQPWKLLWGDEAHFYLKGSVNTPLLPNLGL</sequence>
<comment type="caution">
    <text evidence="1">The sequence shown here is derived from an EMBL/GenBank/DDBJ whole genome shotgun (WGS) entry which is preliminary data.</text>
</comment>
<dbReference type="Proteomes" id="UP001054945">
    <property type="component" value="Unassembled WGS sequence"/>
</dbReference>
<proteinExistence type="predicted"/>